<comment type="caution">
    <text evidence="2">The sequence shown here is derived from an EMBL/GenBank/DDBJ whole genome shotgun (WGS) entry which is preliminary data.</text>
</comment>
<organism evidence="2 3">
    <name type="scientific">Trichonephila inaurata madagascariensis</name>
    <dbReference type="NCBI Taxonomy" id="2747483"/>
    <lineage>
        <taxon>Eukaryota</taxon>
        <taxon>Metazoa</taxon>
        <taxon>Ecdysozoa</taxon>
        <taxon>Arthropoda</taxon>
        <taxon>Chelicerata</taxon>
        <taxon>Arachnida</taxon>
        <taxon>Araneae</taxon>
        <taxon>Araneomorphae</taxon>
        <taxon>Entelegynae</taxon>
        <taxon>Araneoidea</taxon>
        <taxon>Nephilidae</taxon>
        <taxon>Trichonephila</taxon>
        <taxon>Trichonephila inaurata</taxon>
    </lineage>
</organism>
<gene>
    <name evidence="2" type="ORF">TNIN_71821</name>
</gene>
<keyword evidence="3" id="KW-1185">Reference proteome</keyword>
<feature type="region of interest" description="Disordered" evidence="1">
    <location>
        <begin position="104"/>
        <end position="125"/>
    </location>
</feature>
<dbReference type="Proteomes" id="UP000886998">
    <property type="component" value="Unassembled WGS sequence"/>
</dbReference>
<evidence type="ECO:0000256" key="1">
    <source>
        <dbReference type="SAM" id="MobiDB-lite"/>
    </source>
</evidence>
<reference evidence="2" key="1">
    <citation type="submission" date="2020-08" db="EMBL/GenBank/DDBJ databases">
        <title>Multicomponent nature underlies the extraordinary mechanical properties of spider dragline silk.</title>
        <authorList>
            <person name="Kono N."/>
            <person name="Nakamura H."/>
            <person name="Mori M."/>
            <person name="Yoshida Y."/>
            <person name="Ohtoshi R."/>
            <person name="Malay A.D."/>
            <person name="Moran D.A.P."/>
            <person name="Tomita M."/>
            <person name="Numata K."/>
            <person name="Arakawa K."/>
        </authorList>
    </citation>
    <scope>NUCLEOTIDE SEQUENCE</scope>
</reference>
<sequence>MPLSPPKKKPFWRNSFNLNTFQALLKHYLVLTEKEINLSCKQTKLSRKIITDGEREKKREKLTCHSSRFKTTSSQATYFSTYPNLSHCRYTGLNDQRASLARRPLKQETRKRMNENTNPPALLALPEGFPLLKKPASELSCKNPLRQSD</sequence>
<name>A0A8X6X2M2_9ARAC</name>
<evidence type="ECO:0000313" key="2">
    <source>
        <dbReference type="EMBL" id="GFY45823.1"/>
    </source>
</evidence>
<dbReference type="AlphaFoldDB" id="A0A8X6X2M2"/>
<accession>A0A8X6X2M2</accession>
<dbReference type="EMBL" id="BMAV01005067">
    <property type="protein sequence ID" value="GFY45823.1"/>
    <property type="molecule type" value="Genomic_DNA"/>
</dbReference>
<feature type="compositionally biased region" description="Basic and acidic residues" evidence="1">
    <location>
        <begin position="105"/>
        <end position="114"/>
    </location>
</feature>
<proteinExistence type="predicted"/>
<protein>
    <submittedName>
        <fullName evidence="2">Uncharacterized protein</fullName>
    </submittedName>
</protein>
<evidence type="ECO:0000313" key="3">
    <source>
        <dbReference type="Proteomes" id="UP000886998"/>
    </source>
</evidence>